<proteinExistence type="predicted"/>
<name>A0ABT1AWM7_9FLAO</name>
<dbReference type="EMBL" id="JAMXIB010000004">
    <property type="protein sequence ID" value="MCO5724459.1"/>
    <property type="molecule type" value="Genomic_DNA"/>
</dbReference>
<keyword evidence="2" id="KW-1185">Reference proteome</keyword>
<evidence type="ECO:0008006" key="3">
    <source>
        <dbReference type="Google" id="ProtNLM"/>
    </source>
</evidence>
<dbReference type="RefSeq" id="WP_252740837.1">
    <property type="nucleotide sequence ID" value="NZ_JAMXIB010000004.1"/>
</dbReference>
<accession>A0ABT1AWM7</accession>
<evidence type="ECO:0000313" key="2">
    <source>
        <dbReference type="Proteomes" id="UP001206312"/>
    </source>
</evidence>
<sequence>MGFLLVPARAYPQKVLTKTLLNPGISSISINGDLCYEVILETEDTQEVTVEARMEGEYGKDLLVLFREVGSTLFVTTRFGPEFELPNDKLGAHKVISVRMKVTVPRGESVMLNAQTCQVVTSGHYQDLKIAFNDGSCHLGHTALNSEVRTASAPIYANICRGDVDARSAYGEVFLQPIPSGDHHLHLLSNSGNITVSCSL</sequence>
<organism evidence="1 2">
    <name type="scientific">Robiginitalea marina</name>
    <dbReference type="NCBI Taxonomy" id="2954105"/>
    <lineage>
        <taxon>Bacteria</taxon>
        <taxon>Pseudomonadati</taxon>
        <taxon>Bacteroidota</taxon>
        <taxon>Flavobacteriia</taxon>
        <taxon>Flavobacteriales</taxon>
        <taxon>Flavobacteriaceae</taxon>
        <taxon>Robiginitalea</taxon>
    </lineage>
</organism>
<evidence type="ECO:0000313" key="1">
    <source>
        <dbReference type="EMBL" id="MCO5724459.1"/>
    </source>
</evidence>
<protein>
    <recommendedName>
        <fullName evidence="3">Adhesin domain-containing protein</fullName>
    </recommendedName>
</protein>
<comment type="caution">
    <text evidence="1">The sequence shown here is derived from an EMBL/GenBank/DDBJ whole genome shotgun (WGS) entry which is preliminary data.</text>
</comment>
<gene>
    <name evidence="1" type="ORF">NG653_06305</name>
</gene>
<reference evidence="1 2" key="1">
    <citation type="submission" date="2022-06" db="EMBL/GenBank/DDBJ databases">
        <authorList>
            <person name="Xuan X."/>
        </authorList>
    </citation>
    <scope>NUCLEOTIDE SEQUENCE [LARGE SCALE GENOMIC DNA]</scope>
    <source>
        <strain evidence="1 2">2V75</strain>
    </source>
</reference>
<dbReference type="Proteomes" id="UP001206312">
    <property type="component" value="Unassembled WGS sequence"/>
</dbReference>